<evidence type="ECO:0000313" key="1">
    <source>
        <dbReference type="EMBL" id="MDQ7909375.1"/>
    </source>
</evidence>
<reference evidence="1 2" key="1">
    <citation type="submission" date="2023-08" db="EMBL/GenBank/DDBJ databases">
        <title>Phytohabitans sansha sp. nov., isolated from marine sediment.</title>
        <authorList>
            <person name="Zhao Y."/>
            <person name="Yi K."/>
        </authorList>
    </citation>
    <scope>NUCLEOTIDE SEQUENCE [LARGE SCALE GENOMIC DNA]</scope>
    <source>
        <strain evidence="1 2">ZYX-F-186</strain>
    </source>
</reference>
<accession>A0ABU0ZQS5</accession>
<organism evidence="1 2">
    <name type="scientific">Phytohabitans maris</name>
    <dbReference type="NCBI Taxonomy" id="3071409"/>
    <lineage>
        <taxon>Bacteria</taxon>
        <taxon>Bacillati</taxon>
        <taxon>Actinomycetota</taxon>
        <taxon>Actinomycetes</taxon>
        <taxon>Micromonosporales</taxon>
        <taxon>Micromonosporaceae</taxon>
    </lineage>
</organism>
<protein>
    <recommendedName>
        <fullName evidence="3">WXG100 family type VII secretion target</fullName>
    </recommendedName>
</protein>
<sequence length="104" mass="10965">MSTKLDPEVATKVAGLHRSTGGDIDLEIGKFRDTVDFMDGYCQGAMMTALLNAQAAWEQEARNIIGHLNVMAGDVESAVGAIDTQDVDNAQGVGSVGVSILRDI</sequence>
<dbReference type="EMBL" id="JAVHUY010000041">
    <property type="protein sequence ID" value="MDQ7909375.1"/>
    <property type="molecule type" value="Genomic_DNA"/>
</dbReference>
<dbReference type="Proteomes" id="UP001230908">
    <property type="component" value="Unassembled WGS sequence"/>
</dbReference>
<dbReference type="SUPFAM" id="SSF140453">
    <property type="entry name" value="EsxAB dimer-like"/>
    <property type="match status" value="1"/>
</dbReference>
<comment type="caution">
    <text evidence="1">The sequence shown here is derived from an EMBL/GenBank/DDBJ whole genome shotgun (WGS) entry which is preliminary data.</text>
</comment>
<evidence type="ECO:0000313" key="2">
    <source>
        <dbReference type="Proteomes" id="UP001230908"/>
    </source>
</evidence>
<dbReference type="RefSeq" id="WP_308716633.1">
    <property type="nucleotide sequence ID" value="NZ_JAVHUY010000041.1"/>
</dbReference>
<name>A0ABU0ZQS5_9ACTN</name>
<gene>
    <name evidence="1" type="ORF">RB614_33120</name>
</gene>
<keyword evidence="2" id="KW-1185">Reference proteome</keyword>
<dbReference type="Gene3D" id="1.10.287.1060">
    <property type="entry name" value="ESAT-6-like"/>
    <property type="match status" value="1"/>
</dbReference>
<evidence type="ECO:0008006" key="3">
    <source>
        <dbReference type="Google" id="ProtNLM"/>
    </source>
</evidence>
<dbReference type="InterPro" id="IPR036689">
    <property type="entry name" value="ESAT-6-like_sf"/>
</dbReference>
<proteinExistence type="predicted"/>